<dbReference type="InterPro" id="IPR043508">
    <property type="entry name" value="Bromo_Brdt_I"/>
</dbReference>
<keyword evidence="5" id="KW-1133">Transmembrane helix</keyword>
<dbReference type="GO" id="GO:0006355">
    <property type="term" value="P:regulation of DNA-templated transcription"/>
    <property type="evidence" value="ECO:0007669"/>
    <property type="project" value="TreeGrafter"/>
</dbReference>
<dbReference type="SMART" id="SM00297">
    <property type="entry name" value="BROMO"/>
    <property type="match status" value="1"/>
</dbReference>
<protein>
    <submittedName>
        <fullName evidence="7">Bromodomain testis-specific protein-like</fullName>
    </submittedName>
</protein>
<keyword evidence="5" id="KW-0812">Transmembrane</keyword>
<evidence type="ECO:0000259" key="6">
    <source>
        <dbReference type="PROSITE" id="PS50014"/>
    </source>
</evidence>
<keyword evidence="2 3" id="KW-0103">Bromodomain</keyword>
<dbReference type="InterPro" id="IPR018359">
    <property type="entry name" value="Bromodomain_CS"/>
</dbReference>
<gene>
    <name evidence="7" type="primary">LOC107730697</name>
</gene>
<evidence type="ECO:0000313" key="8">
    <source>
        <dbReference type="Proteomes" id="UP000472270"/>
    </source>
</evidence>
<evidence type="ECO:0000256" key="3">
    <source>
        <dbReference type="PROSITE-ProRule" id="PRU00035"/>
    </source>
</evidence>
<dbReference type="PROSITE" id="PS00633">
    <property type="entry name" value="BROMODOMAIN_1"/>
    <property type="match status" value="1"/>
</dbReference>
<dbReference type="GO" id="GO:0006338">
    <property type="term" value="P:chromatin remodeling"/>
    <property type="evidence" value="ECO:0007669"/>
    <property type="project" value="TreeGrafter"/>
</dbReference>
<dbReference type="FunFam" id="1.20.920.10:FF:000002">
    <property type="entry name" value="Bromodomain-containing protein 4"/>
    <property type="match status" value="1"/>
</dbReference>
<keyword evidence="1" id="KW-0677">Repeat</keyword>
<dbReference type="AlphaFoldDB" id="A0A673GDK5"/>
<evidence type="ECO:0000256" key="2">
    <source>
        <dbReference type="ARBA" id="ARBA00023117"/>
    </source>
</evidence>
<dbReference type="Gene3D" id="1.20.920.10">
    <property type="entry name" value="Bromodomain-like"/>
    <property type="match status" value="1"/>
</dbReference>
<dbReference type="CDD" id="cd05497">
    <property type="entry name" value="Bromo_Brdt_I_like"/>
    <property type="match status" value="1"/>
</dbReference>
<accession>A0A673GDK5</accession>
<dbReference type="Pfam" id="PF00439">
    <property type="entry name" value="Bromodomain"/>
    <property type="match status" value="1"/>
</dbReference>
<dbReference type="GO" id="GO:0005634">
    <property type="term" value="C:nucleus"/>
    <property type="evidence" value="ECO:0007669"/>
    <property type="project" value="TreeGrafter"/>
</dbReference>
<dbReference type="GO" id="GO:0000785">
    <property type="term" value="C:chromatin"/>
    <property type="evidence" value="ECO:0007669"/>
    <property type="project" value="TreeGrafter"/>
</dbReference>
<dbReference type="InterPro" id="IPR050935">
    <property type="entry name" value="Bromo_chromatin_reader"/>
</dbReference>
<dbReference type="PANTHER" id="PTHR22880:SF143">
    <property type="entry name" value="BROMODOMAIN-CONTAINING PROTEIN 4"/>
    <property type="match status" value="1"/>
</dbReference>
<dbReference type="Proteomes" id="UP000472270">
    <property type="component" value="Unassembled WGS sequence"/>
</dbReference>
<sequence>MSDVKHPQNFTMNGNPPPPEFKNPKKPGRLTNQLQFLEKVVIKSLWRHQFSWPFRQPVDAVRLNLPDYYTIIKNPMDLSTIKKRLDNNYYWKAMECIEDFNTMFTNCYVYNRPGDDIVRMAQALEKHFLEKMAKMPPEDEVVEIDLVCGRNDDSSAHKIVSVPCSGTVSAHTACVPSPTEPCPGLPLPTGPGPAKRTRHGALTQVKRTGLWGSNALGRGSKGLVCEYTLSTISWTFPIPLPTFCQISVMFLYIYIYIYI</sequence>
<name>A0A673GDK5_9TELE</name>
<feature type="domain" description="Bromo" evidence="6">
    <location>
        <begin position="46"/>
        <end position="118"/>
    </location>
</feature>
<proteinExistence type="predicted"/>
<feature type="transmembrane region" description="Helical" evidence="5">
    <location>
        <begin position="234"/>
        <end position="257"/>
    </location>
</feature>
<dbReference type="InterPro" id="IPR001487">
    <property type="entry name" value="Bromodomain"/>
</dbReference>
<feature type="region of interest" description="Disordered" evidence="4">
    <location>
        <begin position="1"/>
        <end position="28"/>
    </location>
</feature>
<reference evidence="7" key="2">
    <citation type="submission" date="2025-09" db="UniProtKB">
        <authorList>
            <consortium name="Ensembl"/>
        </authorList>
    </citation>
    <scope>IDENTIFICATION</scope>
</reference>
<dbReference type="InterPro" id="IPR036427">
    <property type="entry name" value="Bromodomain-like_sf"/>
</dbReference>
<dbReference type="PRINTS" id="PR00503">
    <property type="entry name" value="BROMODOMAIN"/>
</dbReference>
<organism evidence="7 8">
    <name type="scientific">Sinocyclocheilus rhinocerous</name>
    <dbReference type="NCBI Taxonomy" id="307959"/>
    <lineage>
        <taxon>Eukaryota</taxon>
        <taxon>Metazoa</taxon>
        <taxon>Chordata</taxon>
        <taxon>Craniata</taxon>
        <taxon>Vertebrata</taxon>
        <taxon>Euteleostomi</taxon>
        <taxon>Actinopterygii</taxon>
        <taxon>Neopterygii</taxon>
        <taxon>Teleostei</taxon>
        <taxon>Ostariophysi</taxon>
        <taxon>Cypriniformes</taxon>
        <taxon>Cyprinidae</taxon>
        <taxon>Cyprininae</taxon>
        <taxon>Sinocyclocheilus</taxon>
    </lineage>
</organism>
<evidence type="ECO:0000256" key="5">
    <source>
        <dbReference type="SAM" id="Phobius"/>
    </source>
</evidence>
<reference evidence="7" key="1">
    <citation type="submission" date="2025-08" db="UniProtKB">
        <authorList>
            <consortium name="Ensembl"/>
        </authorList>
    </citation>
    <scope>IDENTIFICATION</scope>
</reference>
<dbReference type="PROSITE" id="PS50014">
    <property type="entry name" value="BROMODOMAIN_2"/>
    <property type="match status" value="1"/>
</dbReference>
<keyword evidence="8" id="KW-1185">Reference proteome</keyword>
<dbReference type="Ensembl" id="ENSSRHT00000012258.1">
    <property type="protein sequence ID" value="ENSSRHP00000011814.1"/>
    <property type="gene ID" value="ENSSRHG00000006692.1"/>
</dbReference>
<dbReference type="SUPFAM" id="SSF47370">
    <property type="entry name" value="Bromodomain"/>
    <property type="match status" value="1"/>
</dbReference>
<evidence type="ECO:0000256" key="4">
    <source>
        <dbReference type="SAM" id="MobiDB-lite"/>
    </source>
</evidence>
<keyword evidence="5" id="KW-0472">Membrane</keyword>
<evidence type="ECO:0000313" key="7">
    <source>
        <dbReference type="Ensembl" id="ENSSRHP00000011814.1"/>
    </source>
</evidence>
<evidence type="ECO:0000256" key="1">
    <source>
        <dbReference type="ARBA" id="ARBA00022737"/>
    </source>
</evidence>
<dbReference type="PANTHER" id="PTHR22880">
    <property type="entry name" value="FALZ-RELATED BROMODOMAIN-CONTAINING PROTEINS"/>
    <property type="match status" value="1"/>
</dbReference>